<comment type="caution">
    <text evidence="1">The sequence shown here is derived from an EMBL/GenBank/DDBJ whole genome shotgun (WGS) entry which is preliminary data.</text>
</comment>
<evidence type="ECO:0000313" key="1">
    <source>
        <dbReference type="EMBL" id="KAK1298008.1"/>
    </source>
</evidence>
<keyword evidence="2" id="KW-1185">Reference proteome</keyword>
<gene>
    <name evidence="1" type="ORF">QJS10_CPB14g00152</name>
</gene>
<dbReference type="InterPro" id="IPR037736">
    <property type="entry name" value="PSA3"/>
</dbReference>
<protein>
    <submittedName>
        <fullName evidence="1">Uncharacterized protein</fullName>
    </submittedName>
</protein>
<reference evidence="1" key="1">
    <citation type="journal article" date="2023" name="Nat. Commun.">
        <title>Diploid and tetraploid genomes of Acorus and the evolution of monocots.</title>
        <authorList>
            <person name="Ma L."/>
            <person name="Liu K.W."/>
            <person name="Li Z."/>
            <person name="Hsiao Y.Y."/>
            <person name="Qi Y."/>
            <person name="Fu T."/>
            <person name="Tang G.D."/>
            <person name="Zhang D."/>
            <person name="Sun W.H."/>
            <person name="Liu D.K."/>
            <person name="Li Y."/>
            <person name="Chen G.Z."/>
            <person name="Liu X.D."/>
            <person name="Liao X.Y."/>
            <person name="Jiang Y.T."/>
            <person name="Yu X."/>
            <person name="Hao Y."/>
            <person name="Huang J."/>
            <person name="Zhao X.W."/>
            <person name="Ke S."/>
            <person name="Chen Y.Y."/>
            <person name="Wu W.L."/>
            <person name="Hsu J.L."/>
            <person name="Lin Y.F."/>
            <person name="Huang M.D."/>
            <person name="Li C.Y."/>
            <person name="Huang L."/>
            <person name="Wang Z.W."/>
            <person name="Zhao X."/>
            <person name="Zhong W.Y."/>
            <person name="Peng D.H."/>
            <person name="Ahmad S."/>
            <person name="Lan S."/>
            <person name="Zhang J.S."/>
            <person name="Tsai W.C."/>
            <person name="Van de Peer Y."/>
            <person name="Liu Z.J."/>
        </authorList>
    </citation>
    <scope>NUCLEOTIDE SEQUENCE</scope>
    <source>
        <strain evidence="1">CP</strain>
    </source>
</reference>
<reference evidence="1" key="2">
    <citation type="submission" date="2023-06" db="EMBL/GenBank/DDBJ databases">
        <authorList>
            <person name="Ma L."/>
            <person name="Liu K.-W."/>
            <person name="Li Z."/>
            <person name="Hsiao Y.-Y."/>
            <person name="Qi Y."/>
            <person name="Fu T."/>
            <person name="Tang G."/>
            <person name="Zhang D."/>
            <person name="Sun W.-H."/>
            <person name="Liu D.-K."/>
            <person name="Li Y."/>
            <person name="Chen G.-Z."/>
            <person name="Liu X.-D."/>
            <person name="Liao X.-Y."/>
            <person name="Jiang Y.-T."/>
            <person name="Yu X."/>
            <person name="Hao Y."/>
            <person name="Huang J."/>
            <person name="Zhao X.-W."/>
            <person name="Ke S."/>
            <person name="Chen Y.-Y."/>
            <person name="Wu W.-L."/>
            <person name="Hsu J.-L."/>
            <person name="Lin Y.-F."/>
            <person name="Huang M.-D."/>
            <person name="Li C.-Y."/>
            <person name="Huang L."/>
            <person name="Wang Z.-W."/>
            <person name="Zhao X."/>
            <person name="Zhong W.-Y."/>
            <person name="Peng D.-H."/>
            <person name="Ahmad S."/>
            <person name="Lan S."/>
            <person name="Zhang J.-S."/>
            <person name="Tsai W.-C."/>
            <person name="Van De Peer Y."/>
            <person name="Liu Z.-J."/>
        </authorList>
    </citation>
    <scope>NUCLEOTIDE SEQUENCE</scope>
    <source>
        <strain evidence="1">CP</strain>
        <tissue evidence="1">Leaves</tissue>
    </source>
</reference>
<proteinExistence type="predicted"/>
<dbReference type="EMBL" id="JAUJYO010000014">
    <property type="protein sequence ID" value="KAK1298008.1"/>
    <property type="molecule type" value="Genomic_DNA"/>
</dbReference>
<organism evidence="1 2">
    <name type="scientific">Acorus calamus</name>
    <name type="common">Sweet flag</name>
    <dbReference type="NCBI Taxonomy" id="4465"/>
    <lineage>
        <taxon>Eukaryota</taxon>
        <taxon>Viridiplantae</taxon>
        <taxon>Streptophyta</taxon>
        <taxon>Embryophyta</taxon>
        <taxon>Tracheophyta</taxon>
        <taxon>Spermatophyta</taxon>
        <taxon>Magnoliopsida</taxon>
        <taxon>Liliopsida</taxon>
        <taxon>Acoraceae</taxon>
        <taxon>Acorus</taxon>
    </lineage>
</organism>
<dbReference type="AlphaFoldDB" id="A0AAV9DCC1"/>
<dbReference type="Proteomes" id="UP001180020">
    <property type="component" value="Unassembled WGS sequence"/>
</dbReference>
<dbReference type="GO" id="GO:0048564">
    <property type="term" value="P:photosystem I assembly"/>
    <property type="evidence" value="ECO:0007669"/>
    <property type="project" value="InterPro"/>
</dbReference>
<dbReference type="PANTHER" id="PTHR36770:SF1">
    <property type="entry name" value="PHOTOSYSTEM I ASSEMBLY FACTOR PSA3, CHLOROPLASTIC"/>
    <property type="match status" value="1"/>
</dbReference>
<accession>A0AAV9DCC1</accession>
<evidence type="ECO:0000313" key="2">
    <source>
        <dbReference type="Proteomes" id="UP001180020"/>
    </source>
</evidence>
<dbReference type="PANTHER" id="PTHR36770">
    <property type="entry name" value="PHOTOSYSTEM I ASSEMBLY FACTOR PSA3, CHLOROPLASTIC"/>
    <property type="match status" value="1"/>
</dbReference>
<sequence>MQRSQVEVCNQNVRLLRVILNAVFPSVGQSKIDEMVDTKAKQVAEEERTGAPEEEKKPLFKEAVDLQLKDLQFLKQNSENLKA</sequence>
<name>A0AAV9DCC1_ACOCL</name>